<protein>
    <submittedName>
        <fullName evidence="1">Uncharacterized protein</fullName>
    </submittedName>
</protein>
<reference evidence="2" key="1">
    <citation type="journal article" date="2019" name="Int. J. Syst. Evol. Microbiol.">
        <title>The Global Catalogue of Microorganisms (GCM) 10K type strain sequencing project: providing services to taxonomists for standard genome sequencing and annotation.</title>
        <authorList>
            <consortium name="The Broad Institute Genomics Platform"/>
            <consortium name="The Broad Institute Genome Sequencing Center for Infectious Disease"/>
            <person name="Wu L."/>
            <person name="Ma J."/>
        </authorList>
    </citation>
    <scope>NUCLEOTIDE SEQUENCE [LARGE SCALE GENOMIC DNA]</scope>
    <source>
        <strain evidence="2">KCTC 42662</strain>
    </source>
</reference>
<evidence type="ECO:0000313" key="2">
    <source>
        <dbReference type="Proteomes" id="UP001597545"/>
    </source>
</evidence>
<accession>A0ABW5KHT1</accession>
<dbReference type="Proteomes" id="UP001597545">
    <property type="component" value="Unassembled WGS sequence"/>
</dbReference>
<keyword evidence="2" id="KW-1185">Reference proteome</keyword>
<name>A0ABW5KHT1_9SPHI</name>
<gene>
    <name evidence="1" type="ORF">ACFSR5_08585</name>
</gene>
<organism evidence="1 2">
    <name type="scientific">Sphingobacterium suaedae</name>
    <dbReference type="NCBI Taxonomy" id="1686402"/>
    <lineage>
        <taxon>Bacteria</taxon>
        <taxon>Pseudomonadati</taxon>
        <taxon>Bacteroidota</taxon>
        <taxon>Sphingobacteriia</taxon>
        <taxon>Sphingobacteriales</taxon>
        <taxon>Sphingobacteriaceae</taxon>
        <taxon>Sphingobacterium</taxon>
    </lineage>
</organism>
<dbReference type="RefSeq" id="WP_380902701.1">
    <property type="nucleotide sequence ID" value="NZ_JBHUEG010000007.1"/>
</dbReference>
<evidence type="ECO:0000313" key="1">
    <source>
        <dbReference type="EMBL" id="MFD2547698.1"/>
    </source>
</evidence>
<sequence length="147" mass="16516">MDHYIKTGISSLEDVKQVLEMADVKSNTGLTGDVLILMRVLNSSKEDIVLNSSKAGAEQITVNPINVNIHIPNLKNQPGATPNTVDNTQPDIKRMEEVGRVVIEVLDDYRGFDFFLRVDSAGEVIPDGKNGFYYNIVIWYTYLRKEI</sequence>
<comment type="caution">
    <text evidence="1">The sequence shown here is derived from an EMBL/GenBank/DDBJ whole genome shotgun (WGS) entry which is preliminary data.</text>
</comment>
<dbReference type="EMBL" id="JBHULR010000003">
    <property type="protein sequence ID" value="MFD2547698.1"/>
    <property type="molecule type" value="Genomic_DNA"/>
</dbReference>
<proteinExistence type="predicted"/>